<evidence type="ECO:0000256" key="1">
    <source>
        <dbReference type="ARBA" id="ARBA00004123"/>
    </source>
</evidence>
<dbReference type="InterPro" id="IPR036390">
    <property type="entry name" value="WH_DNA-bd_sf"/>
</dbReference>
<feature type="domain" description="AAA+ ATPase" evidence="9">
    <location>
        <begin position="223"/>
        <end position="363"/>
    </location>
</feature>
<comment type="similarity">
    <text evidence="2 7">Belongs to the CDC6/cdc18 family.</text>
</comment>
<dbReference type="GO" id="GO:0051301">
    <property type="term" value="P:cell division"/>
    <property type="evidence" value="ECO:0007669"/>
    <property type="project" value="UniProtKB-KW"/>
</dbReference>
<dbReference type="SUPFAM" id="SSF52540">
    <property type="entry name" value="P-loop containing nucleoside triphosphate hydrolases"/>
    <property type="match status" value="1"/>
</dbReference>
<organism evidence="11 12">
    <name type="scientific">Saccoglossus kowalevskii</name>
    <name type="common">Acorn worm</name>
    <dbReference type="NCBI Taxonomy" id="10224"/>
    <lineage>
        <taxon>Eukaryota</taxon>
        <taxon>Metazoa</taxon>
        <taxon>Hemichordata</taxon>
        <taxon>Enteropneusta</taxon>
        <taxon>Harrimaniidae</taxon>
        <taxon>Saccoglossus</taxon>
    </lineage>
</organism>
<evidence type="ECO:0000259" key="10">
    <source>
        <dbReference type="SMART" id="SM01074"/>
    </source>
</evidence>
<dbReference type="PANTHER" id="PTHR10763:SF26">
    <property type="entry name" value="CELL DIVISION CONTROL PROTEIN 6 HOMOLOG"/>
    <property type="match status" value="1"/>
</dbReference>
<proteinExistence type="inferred from homology"/>
<dbReference type="Gene3D" id="3.40.50.300">
    <property type="entry name" value="P-loop containing nucleotide triphosphate hydrolases"/>
    <property type="match status" value="1"/>
</dbReference>
<evidence type="ECO:0000256" key="3">
    <source>
        <dbReference type="ARBA" id="ARBA00022618"/>
    </source>
</evidence>
<dbReference type="SMART" id="SM00382">
    <property type="entry name" value="AAA"/>
    <property type="match status" value="1"/>
</dbReference>
<dbReference type="Gene3D" id="1.10.10.10">
    <property type="entry name" value="Winged helix-like DNA-binding domain superfamily/Winged helix DNA-binding domain"/>
    <property type="match status" value="1"/>
</dbReference>
<comment type="subcellular location">
    <subcellularLocation>
        <location evidence="1 7">Nucleus</location>
    </subcellularLocation>
</comment>
<feature type="region of interest" description="Disordered" evidence="8">
    <location>
        <begin position="151"/>
        <end position="174"/>
    </location>
</feature>
<feature type="domain" description="Cdc6 C-terminal" evidence="10">
    <location>
        <begin position="500"/>
        <end position="580"/>
    </location>
</feature>
<dbReference type="PANTHER" id="PTHR10763">
    <property type="entry name" value="CELL DIVISION CONTROL PROTEIN 6-RELATED"/>
    <property type="match status" value="1"/>
</dbReference>
<dbReference type="SUPFAM" id="SSF46785">
    <property type="entry name" value="Winged helix' DNA-binding domain"/>
    <property type="match status" value="1"/>
</dbReference>
<keyword evidence="11" id="KW-1185">Reference proteome</keyword>
<dbReference type="InterPro" id="IPR027417">
    <property type="entry name" value="P-loop_NTPase"/>
</dbReference>
<keyword evidence="3 12" id="KW-0132">Cell division</keyword>
<feature type="region of interest" description="Disordered" evidence="8">
    <location>
        <begin position="1"/>
        <end position="70"/>
    </location>
</feature>
<feature type="compositionally biased region" description="Polar residues" evidence="8">
    <location>
        <begin position="157"/>
        <end position="174"/>
    </location>
</feature>
<dbReference type="GeneID" id="100372760"/>
<dbReference type="Proteomes" id="UP000694865">
    <property type="component" value="Unplaced"/>
</dbReference>
<evidence type="ECO:0000256" key="4">
    <source>
        <dbReference type="ARBA" id="ARBA00022705"/>
    </source>
</evidence>
<accession>A0ABM0GMH8</accession>
<dbReference type="InterPro" id="IPR015163">
    <property type="entry name" value="Cdc6_C"/>
</dbReference>
<evidence type="ECO:0000256" key="7">
    <source>
        <dbReference type="PIRNR" id="PIRNR001767"/>
    </source>
</evidence>
<dbReference type="InterPro" id="IPR003593">
    <property type="entry name" value="AAA+_ATPase"/>
</dbReference>
<sequence>MSEQSTISFQRRKTRSQTKSEKSPARISKKKDNKVTEGLPIHRKRHQQKDKECKESQSCPSTPKCSPRKIKKENIPVSECQLKEFTVKLNNIGSRSPVKVPCNSPVKTINHHVAVKKLQSENLQNVQDVSVKSISCSSPVRDQINTKCVKSPPPCTKQLQTPSHLQSPSQQKQTPLKLMRQEGECYNKVKRALHASMPENLLCREKETVAITNFLRTHVGKSKPGSLYISGAPGTGKTASLMQIISNNKSEMENTKVIFVNCMSLQHSNAIYRKVISELTHSSQKCSSKDSAKYLEKKLTSPGKTVLLILDEIDQLDSRNQEVLYTMFEWPSLPKSRLVLIGIANALDLTDRILPRLEARPKCKPQLLNFSPYSKDQIVTILTDRLNKTKIDGAPVVDPAAIQFCARKVAAVAGDMRKALDICRRAVEVVESDVRSQFILQPSSQASVTQSQRKTSPKPGIPKKVGLLHISSVISDVYGSKMVSSNKQQQTFPVQQKLIICTLLLMVKQGKVKEITLGKLHESYCKVCQSRQVGSVDRSEFLSLCSLIESRGIIGLKKGKDSIMTKISLKLEEKEVEFALQDKVLMSSILQAGLPSKK</sequence>
<keyword evidence="5 7" id="KW-0539">Nucleus</keyword>
<dbReference type="RefSeq" id="XP_002733203.1">
    <property type="nucleotide sequence ID" value="XM_002733157.2"/>
</dbReference>
<dbReference type="InterPro" id="IPR036388">
    <property type="entry name" value="WH-like_DNA-bd_sf"/>
</dbReference>
<dbReference type="CDD" id="cd00009">
    <property type="entry name" value="AAA"/>
    <property type="match status" value="1"/>
</dbReference>
<keyword evidence="4" id="KW-0235">DNA replication</keyword>
<comment type="function">
    <text evidence="7">Involved in the initiation of DNA replication. Also participates in checkpoint controls that ensure DNA replication is completed before mitosis is initiated.</text>
</comment>
<evidence type="ECO:0000259" key="9">
    <source>
        <dbReference type="SMART" id="SM00382"/>
    </source>
</evidence>
<dbReference type="CDD" id="cd08768">
    <property type="entry name" value="Cdc6_C"/>
    <property type="match status" value="1"/>
</dbReference>
<dbReference type="InterPro" id="IPR050311">
    <property type="entry name" value="ORC1/CDC6"/>
</dbReference>
<dbReference type="InterPro" id="IPR054425">
    <property type="entry name" value="Cdc6_ORC1-like_ATPase_lid"/>
</dbReference>
<dbReference type="PIRSF" id="PIRSF001767">
    <property type="entry name" value="Cdc6"/>
    <property type="match status" value="1"/>
</dbReference>
<dbReference type="Pfam" id="PF13401">
    <property type="entry name" value="AAA_22"/>
    <property type="match status" value="1"/>
</dbReference>
<gene>
    <name evidence="12" type="primary">LOC100372760</name>
</gene>
<evidence type="ECO:0000256" key="8">
    <source>
        <dbReference type="SAM" id="MobiDB-lite"/>
    </source>
</evidence>
<dbReference type="SMART" id="SM01074">
    <property type="entry name" value="Cdc6_C"/>
    <property type="match status" value="1"/>
</dbReference>
<dbReference type="Pfam" id="PF22606">
    <property type="entry name" value="Cdc6-ORC-like_ATPase_lid"/>
    <property type="match status" value="1"/>
</dbReference>
<evidence type="ECO:0000256" key="5">
    <source>
        <dbReference type="ARBA" id="ARBA00023242"/>
    </source>
</evidence>
<evidence type="ECO:0000313" key="11">
    <source>
        <dbReference type="Proteomes" id="UP000694865"/>
    </source>
</evidence>
<dbReference type="Pfam" id="PF09079">
    <property type="entry name" value="WHD_Cdc6"/>
    <property type="match status" value="1"/>
</dbReference>
<dbReference type="Gene3D" id="1.10.8.60">
    <property type="match status" value="1"/>
</dbReference>
<protein>
    <recommendedName>
        <fullName evidence="7">Cell division control protein</fullName>
    </recommendedName>
</protein>
<keyword evidence="6" id="KW-0131">Cell cycle</keyword>
<evidence type="ECO:0000256" key="2">
    <source>
        <dbReference type="ARBA" id="ARBA00006184"/>
    </source>
</evidence>
<dbReference type="InterPro" id="IPR049945">
    <property type="entry name" value="AAA_22"/>
</dbReference>
<reference evidence="12" key="1">
    <citation type="submission" date="2025-08" db="UniProtKB">
        <authorList>
            <consortium name="RefSeq"/>
        </authorList>
    </citation>
    <scope>IDENTIFICATION</scope>
    <source>
        <tissue evidence="12">Testes</tissue>
    </source>
</reference>
<name>A0ABM0GMH8_SACKO</name>
<dbReference type="InterPro" id="IPR016314">
    <property type="entry name" value="Cdc6/18"/>
</dbReference>
<evidence type="ECO:0000313" key="12">
    <source>
        <dbReference type="RefSeq" id="XP_002733203.1"/>
    </source>
</evidence>
<evidence type="ECO:0000256" key="6">
    <source>
        <dbReference type="ARBA" id="ARBA00023306"/>
    </source>
</evidence>